<dbReference type="InterPro" id="IPR006644">
    <property type="entry name" value="Cadg"/>
</dbReference>
<dbReference type="PROSITE" id="PS51257">
    <property type="entry name" value="PROKAR_LIPOPROTEIN"/>
    <property type="match status" value="1"/>
</dbReference>
<dbReference type="Pfam" id="PF05345">
    <property type="entry name" value="He_PIG"/>
    <property type="match status" value="1"/>
</dbReference>
<dbReference type="GO" id="GO:0005509">
    <property type="term" value="F:calcium ion binding"/>
    <property type="evidence" value="ECO:0007669"/>
    <property type="project" value="InterPro"/>
</dbReference>
<organism evidence="2">
    <name type="scientific">marine sediment metagenome</name>
    <dbReference type="NCBI Taxonomy" id="412755"/>
    <lineage>
        <taxon>unclassified sequences</taxon>
        <taxon>metagenomes</taxon>
        <taxon>ecological metagenomes</taxon>
    </lineage>
</organism>
<dbReference type="InterPro" id="IPR013783">
    <property type="entry name" value="Ig-like_fold"/>
</dbReference>
<dbReference type="InterPro" id="IPR015919">
    <property type="entry name" value="Cadherin-like_sf"/>
</dbReference>
<feature type="domain" description="Dystroglycan-type cadherin-like" evidence="1">
    <location>
        <begin position="32"/>
        <end position="122"/>
    </location>
</feature>
<gene>
    <name evidence="2" type="ORF">S01H4_02368</name>
</gene>
<dbReference type="SUPFAM" id="SSF49313">
    <property type="entry name" value="Cadherin-like"/>
    <property type="match status" value="1"/>
</dbReference>
<evidence type="ECO:0000259" key="1">
    <source>
        <dbReference type="SMART" id="SM00736"/>
    </source>
</evidence>
<evidence type="ECO:0000313" key="2">
    <source>
        <dbReference type="EMBL" id="GAG73105.1"/>
    </source>
</evidence>
<sequence length="214" mass="22423">MIIIKNKKLLLTLSTFLIAFLFTGCFLFNISPVIESDPVTTAKEGAVYTYDVEATDPNEDTLTYSLTTSPTGMTINSTTGVITWTPTGDQIGENEVVVEVSDGSKSATQSFTITVDETLLTSIVVLPTTMSIAAGSSKTITSVTAHYDNATSAGIALTACTYGSNNSKVTVTNGKINVLSTCTATTAIITVSYTEDSITKEDTVSVVVTDPSPG</sequence>
<dbReference type="SMART" id="SM00736">
    <property type="entry name" value="CADG"/>
    <property type="match status" value="1"/>
</dbReference>
<reference evidence="2" key="1">
    <citation type="journal article" date="2014" name="Front. Microbiol.">
        <title>High frequency of phylogenetically diverse reductive dehalogenase-homologous genes in deep subseafloor sedimentary metagenomes.</title>
        <authorList>
            <person name="Kawai M."/>
            <person name="Futagami T."/>
            <person name="Toyoda A."/>
            <person name="Takaki Y."/>
            <person name="Nishi S."/>
            <person name="Hori S."/>
            <person name="Arai W."/>
            <person name="Tsubouchi T."/>
            <person name="Morono Y."/>
            <person name="Uchiyama I."/>
            <person name="Ito T."/>
            <person name="Fujiyama A."/>
            <person name="Inagaki F."/>
            <person name="Takami H."/>
        </authorList>
    </citation>
    <scope>NUCLEOTIDE SEQUENCE</scope>
    <source>
        <strain evidence="2">Expedition CK06-06</strain>
    </source>
</reference>
<dbReference type="GO" id="GO:0016020">
    <property type="term" value="C:membrane"/>
    <property type="evidence" value="ECO:0007669"/>
    <property type="project" value="InterPro"/>
</dbReference>
<name>X0ZTF3_9ZZZZ</name>
<comment type="caution">
    <text evidence="2">The sequence shown here is derived from an EMBL/GenBank/DDBJ whole genome shotgun (WGS) entry which is preliminary data.</text>
</comment>
<protein>
    <recommendedName>
        <fullName evidence="1">Dystroglycan-type cadherin-like domain-containing protein</fullName>
    </recommendedName>
</protein>
<dbReference type="AlphaFoldDB" id="X0ZTF3"/>
<dbReference type="EMBL" id="BART01000508">
    <property type="protein sequence ID" value="GAG73105.1"/>
    <property type="molecule type" value="Genomic_DNA"/>
</dbReference>
<dbReference type="Gene3D" id="2.60.40.10">
    <property type="entry name" value="Immunoglobulins"/>
    <property type="match status" value="1"/>
</dbReference>
<accession>X0ZTF3</accession>
<proteinExistence type="predicted"/>